<accession>M7ZYX0</accession>
<feature type="region of interest" description="Disordered" evidence="1">
    <location>
        <begin position="132"/>
        <end position="187"/>
    </location>
</feature>
<dbReference type="STRING" id="4572.M7ZYX0"/>
<dbReference type="EMBL" id="KD195715">
    <property type="protein sequence ID" value="EMS53324.1"/>
    <property type="molecule type" value="Genomic_DNA"/>
</dbReference>
<feature type="compositionally biased region" description="Basic and acidic residues" evidence="1">
    <location>
        <begin position="153"/>
        <end position="169"/>
    </location>
</feature>
<evidence type="ECO:0000313" key="2">
    <source>
        <dbReference type="EMBL" id="EMS53324.1"/>
    </source>
</evidence>
<gene>
    <name evidence="2" type="ORF">TRIUR3_16232</name>
</gene>
<reference evidence="2" key="1">
    <citation type="journal article" date="2013" name="Nature">
        <title>Draft genome of the wheat A-genome progenitor Triticum urartu.</title>
        <authorList>
            <person name="Ling H.Q."/>
            <person name="Zhao S."/>
            <person name="Liu D."/>
            <person name="Wang J."/>
            <person name="Sun H."/>
            <person name="Zhang C."/>
            <person name="Fan H."/>
            <person name="Li D."/>
            <person name="Dong L."/>
            <person name="Tao Y."/>
            <person name="Gao C."/>
            <person name="Wu H."/>
            <person name="Li Y."/>
            <person name="Cui Y."/>
            <person name="Guo X."/>
            <person name="Zheng S."/>
            <person name="Wang B."/>
            <person name="Yu K."/>
            <person name="Liang Q."/>
            <person name="Yang W."/>
            <person name="Lou X."/>
            <person name="Chen J."/>
            <person name="Feng M."/>
            <person name="Jian J."/>
            <person name="Zhang X."/>
            <person name="Luo G."/>
            <person name="Jiang Y."/>
            <person name="Liu J."/>
            <person name="Wang Z."/>
            <person name="Sha Y."/>
            <person name="Zhang B."/>
            <person name="Wu H."/>
            <person name="Tang D."/>
            <person name="Shen Q."/>
            <person name="Xue P."/>
            <person name="Zou S."/>
            <person name="Wang X."/>
            <person name="Liu X."/>
            <person name="Wang F."/>
            <person name="Yang Y."/>
            <person name="An X."/>
            <person name="Dong Z."/>
            <person name="Zhang K."/>
            <person name="Zhang X."/>
            <person name="Luo M.C."/>
            <person name="Dvorak J."/>
            <person name="Tong Y."/>
            <person name="Wang J."/>
            <person name="Yang H."/>
            <person name="Li Z."/>
            <person name="Wang D."/>
            <person name="Zhang A."/>
            <person name="Wang J."/>
        </authorList>
    </citation>
    <scope>NUCLEOTIDE SEQUENCE</scope>
</reference>
<organism evidence="2">
    <name type="scientific">Triticum urartu</name>
    <name type="common">Red wild einkorn</name>
    <name type="synonym">Crithodium urartu</name>
    <dbReference type="NCBI Taxonomy" id="4572"/>
    <lineage>
        <taxon>Eukaryota</taxon>
        <taxon>Viridiplantae</taxon>
        <taxon>Streptophyta</taxon>
        <taxon>Embryophyta</taxon>
        <taxon>Tracheophyta</taxon>
        <taxon>Spermatophyta</taxon>
        <taxon>Magnoliopsida</taxon>
        <taxon>Liliopsida</taxon>
        <taxon>Poales</taxon>
        <taxon>Poaceae</taxon>
        <taxon>BOP clade</taxon>
        <taxon>Pooideae</taxon>
        <taxon>Triticodae</taxon>
        <taxon>Triticeae</taxon>
        <taxon>Triticinae</taxon>
        <taxon>Triticum</taxon>
    </lineage>
</organism>
<feature type="region of interest" description="Disordered" evidence="1">
    <location>
        <begin position="33"/>
        <end position="106"/>
    </location>
</feature>
<dbReference type="AlphaFoldDB" id="M7ZYX0"/>
<protein>
    <submittedName>
        <fullName evidence="2">Uncharacterized protein</fullName>
    </submittedName>
</protein>
<dbReference type="OMA" id="CAAHSTH"/>
<name>M7ZYX0_TRIUA</name>
<sequence length="201" mass="21805">MRRRYSLLDALSIRDMMLRDCFSAGMVQPPPLYTSSIAPNGTEEAPSQSIEGMAKAHGAAAALSPDGGYTSDTHDEGRPQEKEGDGRRFAATDQGPKPVGRHNSLSDRVSEWVSSIDSESLCIAEEEDVAVDDQSKDLTDYVARPRPIVAGEESGRSVEKGKQEARKATSEASSSTSPCGCAAHSTHRRQIIRQLGRYEYC</sequence>
<feature type="compositionally biased region" description="Polar residues" evidence="1">
    <location>
        <begin position="33"/>
        <end position="50"/>
    </location>
</feature>
<feature type="compositionally biased region" description="Basic and acidic residues" evidence="1">
    <location>
        <begin position="72"/>
        <end position="90"/>
    </location>
</feature>
<evidence type="ECO:0000256" key="1">
    <source>
        <dbReference type="SAM" id="MobiDB-lite"/>
    </source>
</evidence>
<proteinExistence type="predicted"/>